<dbReference type="EMBL" id="JAGHQM010000066">
    <property type="protein sequence ID" value="KAH0565716.1"/>
    <property type="molecule type" value="Genomic_DNA"/>
</dbReference>
<sequence length="173" mass="19222">MSVSRSQLLRSRAHAFCNAFLESTPPTQILDQFFTECPSITEHGPAWASDRLPFLGKTFTGRREQQSSQSPTCDDYFSLLGETLVFEPSKDTFPLEEGFIVDPSTKLAGESVGVGGAVSVVAHATFKSIKTGKSWKEQFIYRLSGFDREGRIGHWEIWADPLSAWVAVGEEQQ</sequence>
<gene>
    <name evidence="1" type="ORF">GP486_000880</name>
</gene>
<accession>A0A9P8LHQ3</accession>
<keyword evidence="2" id="KW-1185">Reference proteome</keyword>
<reference evidence="1" key="1">
    <citation type="submission" date="2021-03" db="EMBL/GenBank/DDBJ databases">
        <title>Comparative genomics and phylogenomic investigation of the class Geoglossomycetes provide insights into ecological specialization and systematics.</title>
        <authorList>
            <person name="Melie T."/>
            <person name="Pirro S."/>
            <person name="Miller A.N."/>
            <person name="Quandt A."/>
        </authorList>
    </citation>
    <scope>NUCLEOTIDE SEQUENCE</scope>
    <source>
        <strain evidence="1">CAQ_001_2017</strain>
    </source>
</reference>
<evidence type="ECO:0000313" key="1">
    <source>
        <dbReference type="EMBL" id="KAH0565716.1"/>
    </source>
</evidence>
<name>A0A9P8LHQ3_9PEZI</name>
<organism evidence="1 2">
    <name type="scientific">Trichoglossum hirsutum</name>
    <dbReference type="NCBI Taxonomy" id="265104"/>
    <lineage>
        <taxon>Eukaryota</taxon>
        <taxon>Fungi</taxon>
        <taxon>Dikarya</taxon>
        <taxon>Ascomycota</taxon>
        <taxon>Pezizomycotina</taxon>
        <taxon>Geoglossomycetes</taxon>
        <taxon>Geoglossales</taxon>
        <taxon>Geoglossaceae</taxon>
        <taxon>Trichoglossum</taxon>
    </lineage>
</organism>
<dbReference type="Proteomes" id="UP000750711">
    <property type="component" value="Unassembled WGS sequence"/>
</dbReference>
<comment type="caution">
    <text evidence="1">The sequence shown here is derived from an EMBL/GenBank/DDBJ whole genome shotgun (WGS) entry which is preliminary data.</text>
</comment>
<proteinExistence type="predicted"/>
<evidence type="ECO:0000313" key="2">
    <source>
        <dbReference type="Proteomes" id="UP000750711"/>
    </source>
</evidence>
<protein>
    <submittedName>
        <fullName evidence="1">Uncharacterized protein</fullName>
    </submittedName>
</protein>
<dbReference type="AlphaFoldDB" id="A0A9P8LHQ3"/>